<dbReference type="EMBL" id="QUMS01000001">
    <property type="protein sequence ID" value="REG11037.1"/>
    <property type="molecule type" value="Genomic_DNA"/>
</dbReference>
<dbReference type="CDD" id="cd05563">
    <property type="entry name" value="PTS_IIB_ascorbate"/>
    <property type="match status" value="1"/>
</dbReference>
<dbReference type="GO" id="GO:0009401">
    <property type="term" value="P:phosphoenolpyruvate-dependent sugar phosphotransferase system"/>
    <property type="evidence" value="ECO:0007669"/>
    <property type="project" value="InterPro"/>
</dbReference>
<proteinExistence type="predicted"/>
<dbReference type="Gene3D" id="3.40.50.2300">
    <property type="match status" value="1"/>
</dbReference>
<protein>
    <submittedName>
        <fullName evidence="3">PTS system IIB component (L-Asc family)</fullName>
    </submittedName>
</protein>
<evidence type="ECO:0000259" key="2">
    <source>
        <dbReference type="PROSITE" id="PS51099"/>
    </source>
</evidence>
<dbReference type="OrthoDB" id="6603449at2"/>
<keyword evidence="1" id="KW-0808">Transferase</keyword>
<accession>A0A347ZSV8</accession>
<dbReference type="AlphaFoldDB" id="A0A347ZSV8"/>
<dbReference type="Pfam" id="PF02302">
    <property type="entry name" value="PTS_IIB"/>
    <property type="match status" value="1"/>
</dbReference>
<dbReference type="SUPFAM" id="SSF52794">
    <property type="entry name" value="PTS system IIB component-like"/>
    <property type="match status" value="1"/>
</dbReference>
<gene>
    <name evidence="3" type="ORF">DFR64_0909</name>
</gene>
<dbReference type="Proteomes" id="UP000256388">
    <property type="component" value="Unassembled WGS sequence"/>
</dbReference>
<dbReference type="GO" id="GO:0008982">
    <property type="term" value="F:protein-N(PI)-phosphohistidine-sugar phosphotransferase activity"/>
    <property type="evidence" value="ECO:0007669"/>
    <property type="project" value="InterPro"/>
</dbReference>
<keyword evidence="4" id="KW-1185">Reference proteome</keyword>
<evidence type="ECO:0000256" key="1">
    <source>
        <dbReference type="ARBA" id="ARBA00022679"/>
    </source>
</evidence>
<dbReference type="InterPro" id="IPR013011">
    <property type="entry name" value="PTS_EIIB_2"/>
</dbReference>
<name>A0A347ZSV8_9CHLR</name>
<organism evidence="3 4">
    <name type="scientific">Pelolinea submarina</name>
    <dbReference type="NCBI Taxonomy" id="913107"/>
    <lineage>
        <taxon>Bacteria</taxon>
        <taxon>Bacillati</taxon>
        <taxon>Chloroflexota</taxon>
        <taxon>Anaerolineae</taxon>
        <taxon>Anaerolineales</taxon>
        <taxon>Anaerolineaceae</taxon>
        <taxon>Pelolinea</taxon>
    </lineage>
</organism>
<reference evidence="3 4" key="1">
    <citation type="submission" date="2018-08" db="EMBL/GenBank/DDBJ databases">
        <title>Genomic Encyclopedia of Type Strains, Phase IV (KMG-IV): sequencing the most valuable type-strain genomes for metagenomic binning, comparative biology and taxonomic classification.</title>
        <authorList>
            <person name="Goeker M."/>
        </authorList>
    </citation>
    <scope>NUCLEOTIDE SEQUENCE [LARGE SCALE GENOMIC DNA]</scope>
    <source>
        <strain evidence="3 4">DSM 23923</strain>
    </source>
</reference>
<comment type="caution">
    <text evidence="3">The sequence shown here is derived from an EMBL/GenBank/DDBJ whole genome shotgun (WGS) entry which is preliminary data.</text>
</comment>
<evidence type="ECO:0000313" key="3">
    <source>
        <dbReference type="EMBL" id="REG11037.1"/>
    </source>
</evidence>
<sequence length="97" mass="10835">MDKIKIQTVCGFGCGSSLFLRMKIEEVLKENNIKADVFCGDVGTCLSQPCDAIFISKDLYSRIEGRAKVTVVPIDNFMDKNEVATKTMDFFNGINKE</sequence>
<dbReference type="RefSeq" id="WP_116224186.1">
    <property type="nucleotide sequence ID" value="NZ_AP018437.1"/>
</dbReference>
<feature type="domain" description="PTS EIIB type-2" evidence="2">
    <location>
        <begin position="4"/>
        <end position="95"/>
    </location>
</feature>
<dbReference type="PROSITE" id="PS51099">
    <property type="entry name" value="PTS_EIIB_TYPE_2"/>
    <property type="match status" value="1"/>
</dbReference>
<dbReference type="InterPro" id="IPR036095">
    <property type="entry name" value="PTS_EIIB-like_sf"/>
</dbReference>
<dbReference type="InterPro" id="IPR003501">
    <property type="entry name" value="PTS_EIIB_2/3"/>
</dbReference>
<evidence type="ECO:0000313" key="4">
    <source>
        <dbReference type="Proteomes" id="UP000256388"/>
    </source>
</evidence>